<evidence type="ECO:0000313" key="9">
    <source>
        <dbReference type="Proteomes" id="UP000014803"/>
    </source>
</evidence>
<dbReference type="PROSITE" id="PS51007">
    <property type="entry name" value="CYTC"/>
    <property type="match status" value="1"/>
</dbReference>
<evidence type="ECO:0000256" key="4">
    <source>
        <dbReference type="PROSITE-ProRule" id="PRU00433"/>
    </source>
</evidence>
<evidence type="ECO:0000256" key="2">
    <source>
        <dbReference type="ARBA" id="ARBA00022723"/>
    </source>
</evidence>
<evidence type="ECO:0000256" key="3">
    <source>
        <dbReference type="ARBA" id="ARBA00023004"/>
    </source>
</evidence>
<dbReference type="Gene3D" id="1.10.760.10">
    <property type="entry name" value="Cytochrome c-like domain"/>
    <property type="match status" value="1"/>
</dbReference>
<dbReference type="eggNOG" id="COG1858">
    <property type="taxonomic scope" value="Bacteria"/>
</dbReference>
<keyword evidence="3 4" id="KW-0408">Iron</keyword>
<feature type="chain" id="PRO_5004525753" description="Cytochrome c domain-containing protein" evidence="6">
    <location>
        <begin position="27"/>
        <end position="707"/>
    </location>
</feature>
<keyword evidence="1 4" id="KW-0349">Heme</keyword>
<dbReference type="STRING" id="1254432.SCE1572_13645"/>
<evidence type="ECO:0000256" key="1">
    <source>
        <dbReference type="ARBA" id="ARBA00022617"/>
    </source>
</evidence>
<feature type="domain" description="Cytochrome c" evidence="7">
    <location>
        <begin position="460"/>
        <end position="707"/>
    </location>
</feature>
<feature type="compositionally biased region" description="Pro residues" evidence="5">
    <location>
        <begin position="42"/>
        <end position="54"/>
    </location>
</feature>
<dbReference type="GO" id="GO:0046872">
    <property type="term" value="F:metal ion binding"/>
    <property type="evidence" value="ECO:0007669"/>
    <property type="project" value="UniProtKB-KW"/>
</dbReference>
<keyword evidence="2 4" id="KW-0479">Metal-binding</keyword>
<dbReference type="HOGENOM" id="CLU_021359_0_0_7"/>
<dbReference type="OrthoDB" id="5342087at2"/>
<dbReference type="EMBL" id="CP003969">
    <property type="protein sequence ID" value="AGP35479.1"/>
    <property type="molecule type" value="Genomic_DNA"/>
</dbReference>
<dbReference type="Proteomes" id="UP000014803">
    <property type="component" value="Chromosome"/>
</dbReference>
<evidence type="ECO:0000256" key="6">
    <source>
        <dbReference type="SAM" id="SignalP"/>
    </source>
</evidence>
<organism evidence="8 9">
    <name type="scientific">Sorangium cellulosum So0157-2</name>
    <dbReference type="NCBI Taxonomy" id="1254432"/>
    <lineage>
        <taxon>Bacteria</taxon>
        <taxon>Pseudomonadati</taxon>
        <taxon>Myxococcota</taxon>
        <taxon>Polyangia</taxon>
        <taxon>Polyangiales</taxon>
        <taxon>Polyangiaceae</taxon>
        <taxon>Sorangium</taxon>
    </lineage>
</organism>
<dbReference type="InterPro" id="IPR036909">
    <property type="entry name" value="Cyt_c-like_dom_sf"/>
</dbReference>
<dbReference type="AlphaFoldDB" id="S4XSK6"/>
<dbReference type="PROSITE" id="PS51257">
    <property type="entry name" value="PROKAR_LIPOPROTEIN"/>
    <property type="match status" value="1"/>
</dbReference>
<dbReference type="RefSeq" id="WP_020734696.1">
    <property type="nucleotide sequence ID" value="NC_021658.1"/>
</dbReference>
<dbReference type="InterPro" id="IPR009056">
    <property type="entry name" value="Cyt_c-like_dom"/>
</dbReference>
<dbReference type="InterPro" id="IPR051395">
    <property type="entry name" value="Cytochrome_c_Peroxidase/MauG"/>
</dbReference>
<dbReference type="SUPFAM" id="SSF46626">
    <property type="entry name" value="Cytochrome c"/>
    <property type="match status" value="2"/>
</dbReference>
<accession>S4XSK6</accession>
<dbReference type="GO" id="GO:0004130">
    <property type="term" value="F:cytochrome-c peroxidase activity"/>
    <property type="evidence" value="ECO:0007669"/>
    <property type="project" value="TreeGrafter"/>
</dbReference>
<dbReference type="GO" id="GO:0020037">
    <property type="term" value="F:heme binding"/>
    <property type="evidence" value="ECO:0007669"/>
    <property type="project" value="InterPro"/>
</dbReference>
<dbReference type="PANTHER" id="PTHR30600">
    <property type="entry name" value="CYTOCHROME C PEROXIDASE-RELATED"/>
    <property type="match status" value="1"/>
</dbReference>
<keyword evidence="6" id="KW-0732">Signal</keyword>
<evidence type="ECO:0000256" key="5">
    <source>
        <dbReference type="SAM" id="MobiDB-lite"/>
    </source>
</evidence>
<dbReference type="InterPro" id="IPR011045">
    <property type="entry name" value="N2O_reductase_N"/>
</dbReference>
<dbReference type="eggNOG" id="COG3391">
    <property type="taxonomic scope" value="Bacteria"/>
</dbReference>
<evidence type="ECO:0000313" key="8">
    <source>
        <dbReference type="EMBL" id="AGP35479.1"/>
    </source>
</evidence>
<name>S4XSK6_SORCE</name>
<dbReference type="PATRIC" id="fig|1254432.3.peg.3072"/>
<reference evidence="8 9" key="1">
    <citation type="journal article" date="2013" name="Sci. Rep.">
        <title>Extraordinary expansion of a Sorangium cellulosum genome from an alkaline milieu.</title>
        <authorList>
            <person name="Han K."/>
            <person name="Li Z.F."/>
            <person name="Peng R."/>
            <person name="Zhu L.P."/>
            <person name="Zhou T."/>
            <person name="Wang L.G."/>
            <person name="Li S.G."/>
            <person name="Zhang X.B."/>
            <person name="Hu W."/>
            <person name="Wu Z.H."/>
            <person name="Qin N."/>
            <person name="Li Y.Z."/>
        </authorList>
    </citation>
    <scope>NUCLEOTIDE SEQUENCE [LARGE SCALE GENOMIC DNA]</scope>
    <source>
        <strain evidence="8 9">So0157-2</strain>
    </source>
</reference>
<dbReference type="InterPro" id="IPR015943">
    <property type="entry name" value="WD40/YVTN_repeat-like_dom_sf"/>
</dbReference>
<feature type="region of interest" description="Disordered" evidence="5">
    <location>
        <begin position="19"/>
        <end position="56"/>
    </location>
</feature>
<dbReference type="Gene3D" id="2.130.10.10">
    <property type="entry name" value="YVTN repeat-like/Quinoprotein amine dehydrogenase"/>
    <property type="match status" value="1"/>
</dbReference>
<dbReference type="KEGG" id="scu:SCE1572_13645"/>
<feature type="signal peptide" evidence="6">
    <location>
        <begin position="1"/>
        <end position="26"/>
    </location>
</feature>
<dbReference type="SUPFAM" id="SSF50974">
    <property type="entry name" value="Nitrous oxide reductase, N-terminal domain"/>
    <property type="match status" value="1"/>
</dbReference>
<evidence type="ECO:0000259" key="7">
    <source>
        <dbReference type="PROSITE" id="PS51007"/>
    </source>
</evidence>
<dbReference type="GO" id="GO:0009055">
    <property type="term" value="F:electron transfer activity"/>
    <property type="evidence" value="ECO:0007669"/>
    <property type="project" value="InterPro"/>
</dbReference>
<sequence>MNPRTPTLLLAAALLAAACSPPSRQPAPDEDDRNAGAEETATPPPSPPQAPSTTPPSAKLRAVLRAGGALARAPQGDALYLADEDHGVVRRIPLPVDVSTPPVAIAMPGRPAQVLALDDRVLVTIRDPGLLLVMRPDPTAGLVEVARVPLPADAWGLAITPDERTAIVTSAWSAKVSAVDLATASTSWSLDVPREPRGVVVREDGAAAYVTHLTSAALTRIELRSPPKARSIALPPSPYRAPPDEPRAASLGYAAALSPDGRRLFVARHALGAIGELSWFGAATVDALQTGNDEPLAPRRREGAPSRVARDFELDIAGDPELEAPKTELAPFVQPRALVVRESTRTLLVASEGTDALAELDALSIDPALRPLATYRLGNSPATVAAAPGSVDALSRDVGVATLCGAPSGVALSGDESVAWVYCRSTDTLAIVRLDEHRAGARYEPGPVPFIRLAEPPLLEDAAVGRRLFYNATDWLTSGGLGCAGCHPDGRDDGHVWHEVSGGEFANFFGSADNRPMEGLAGGVARQTPMLAGRVSAVGPYGWNAQSESLAARILEGFGLHRWGMGAAKDGALGLRATYLASFLREGLAPPPREDRPLTPQEKHGFALFTSEAAQCSRCHVPETAYTDRMGYPMPRFVAQPGFYREKKDQVFKTPSLRFVAGTAPYYHDGSARTLEELVENNEDRMGRTSHMSKKDKAALVAFLRTL</sequence>
<protein>
    <recommendedName>
        <fullName evidence="7">Cytochrome c domain-containing protein</fullName>
    </recommendedName>
</protein>
<gene>
    <name evidence="8" type="ORF">SCE1572_13645</name>
</gene>
<proteinExistence type="predicted"/>